<evidence type="ECO:0000256" key="8">
    <source>
        <dbReference type="ARBA" id="ARBA00022909"/>
    </source>
</evidence>
<keyword evidence="8" id="KW-0289">Folate biosynthesis</keyword>
<accession>A0A9Y2ET09</accession>
<dbReference type="GO" id="GO:0003848">
    <property type="term" value="F:2-amino-4-hydroxy-6-hydroxymethyldihydropteridine diphosphokinase activity"/>
    <property type="evidence" value="ECO:0007669"/>
    <property type="project" value="UniProtKB-EC"/>
</dbReference>
<evidence type="ECO:0000256" key="5">
    <source>
        <dbReference type="ARBA" id="ARBA00022741"/>
    </source>
</evidence>
<dbReference type="PROSITE" id="PS00794">
    <property type="entry name" value="HPPK"/>
    <property type="match status" value="1"/>
</dbReference>
<dbReference type="PANTHER" id="PTHR43071:SF1">
    <property type="entry name" value="2-AMINO-4-HYDROXY-6-HYDROXYMETHYLDIHYDROPTERIDINE PYROPHOSPHOKINASE"/>
    <property type="match status" value="1"/>
</dbReference>
<dbReference type="KEGG" id="sgbi:P3F81_04495"/>
<dbReference type="Gene3D" id="3.30.70.560">
    <property type="entry name" value="7,8-Dihydro-6-hydroxymethylpterin-pyrophosphokinase HPPK"/>
    <property type="match status" value="1"/>
</dbReference>
<dbReference type="Proteomes" id="UP001243623">
    <property type="component" value="Chromosome"/>
</dbReference>
<keyword evidence="5" id="KW-0547">Nucleotide-binding</keyword>
<feature type="domain" description="7,8-dihydro-6-hydroxymethylpterin-pyrophosphokinase" evidence="9">
    <location>
        <begin position="86"/>
        <end position="97"/>
    </location>
</feature>
<evidence type="ECO:0000313" key="10">
    <source>
        <dbReference type="EMBL" id="WIW71568.1"/>
    </source>
</evidence>
<evidence type="ECO:0000256" key="2">
    <source>
        <dbReference type="ARBA" id="ARBA00005051"/>
    </source>
</evidence>
<dbReference type="GO" id="GO:0016301">
    <property type="term" value="F:kinase activity"/>
    <property type="evidence" value="ECO:0007669"/>
    <property type="project" value="UniProtKB-KW"/>
</dbReference>
<keyword evidence="11" id="KW-1185">Reference proteome</keyword>
<keyword evidence="7" id="KW-0067">ATP-binding</keyword>
<protein>
    <recommendedName>
        <fullName evidence="3">2-amino-4-hydroxy-6-hydroxymethyldihydropteridine diphosphokinase</fullName>
        <ecNumber evidence="3">2.7.6.3</ecNumber>
    </recommendedName>
</protein>
<dbReference type="InterPro" id="IPR000550">
    <property type="entry name" value="Hppk"/>
</dbReference>
<dbReference type="EC" id="2.7.6.3" evidence="3"/>
<dbReference type="NCBIfam" id="TIGR01498">
    <property type="entry name" value="folK"/>
    <property type="match status" value="1"/>
</dbReference>
<keyword evidence="6" id="KW-0418">Kinase</keyword>
<comment type="pathway">
    <text evidence="2">Cofactor biosynthesis; tetrahydrofolate biosynthesis; 2-amino-4-hydroxy-6-hydroxymethyl-7,8-dihydropteridine diphosphate from 7,8-dihydroneopterin triphosphate: step 4/4.</text>
</comment>
<dbReference type="EMBL" id="CP120678">
    <property type="protein sequence ID" value="WIW71568.1"/>
    <property type="molecule type" value="Genomic_DNA"/>
</dbReference>
<evidence type="ECO:0000259" key="9">
    <source>
        <dbReference type="PROSITE" id="PS00794"/>
    </source>
</evidence>
<dbReference type="AlphaFoldDB" id="A0A9Y2ET09"/>
<dbReference type="PANTHER" id="PTHR43071">
    <property type="entry name" value="2-AMINO-4-HYDROXY-6-HYDROXYMETHYLDIHYDROPTERIDINE PYROPHOSPHOKINASE"/>
    <property type="match status" value="1"/>
</dbReference>
<keyword evidence="4 10" id="KW-0808">Transferase</keyword>
<reference evidence="10" key="1">
    <citation type="submission" date="2023-03" db="EMBL/GenBank/DDBJ databases">
        <title>Selenobaculum gbiensis gen. nov. sp. nov., a new bacterium isolated from the gut microbiota of IBD patient.</title>
        <authorList>
            <person name="Yeo S."/>
            <person name="Park H."/>
            <person name="Huh C.S."/>
        </authorList>
    </citation>
    <scope>NUCLEOTIDE SEQUENCE</scope>
    <source>
        <strain evidence="10">ICN-92133</strain>
    </source>
</reference>
<dbReference type="GO" id="GO:0046656">
    <property type="term" value="P:folic acid biosynthetic process"/>
    <property type="evidence" value="ECO:0007669"/>
    <property type="project" value="UniProtKB-KW"/>
</dbReference>
<evidence type="ECO:0000256" key="3">
    <source>
        <dbReference type="ARBA" id="ARBA00013253"/>
    </source>
</evidence>
<dbReference type="GO" id="GO:0005524">
    <property type="term" value="F:ATP binding"/>
    <property type="evidence" value="ECO:0007669"/>
    <property type="project" value="UniProtKB-KW"/>
</dbReference>
<dbReference type="InterPro" id="IPR035907">
    <property type="entry name" value="Hppk_sf"/>
</dbReference>
<dbReference type="SUPFAM" id="SSF55083">
    <property type="entry name" value="6-hydroxymethyl-7,8-dihydropterin pyrophosphokinase, HPPK"/>
    <property type="match status" value="1"/>
</dbReference>
<evidence type="ECO:0000256" key="1">
    <source>
        <dbReference type="ARBA" id="ARBA00000198"/>
    </source>
</evidence>
<name>A0A9Y2ET09_9FIRM</name>
<organism evidence="10 11">
    <name type="scientific">Selenobaculum gibii</name>
    <dbReference type="NCBI Taxonomy" id="3054208"/>
    <lineage>
        <taxon>Bacteria</taxon>
        <taxon>Bacillati</taxon>
        <taxon>Bacillota</taxon>
        <taxon>Negativicutes</taxon>
        <taxon>Selenomonadales</taxon>
        <taxon>Selenomonadaceae</taxon>
        <taxon>Selenobaculum</taxon>
    </lineage>
</organism>
<evidence type="ECO:0000256" key="4">
    <source>
        <dbReference type="ARBA" id="ARBA00022679"/>
    </source>
</evidence>
<proteinExistence type="predicted"/>
<dbReference type="Pfam" id="PF01288">
    <property type="entry name" value="HPPK"/>
    <property type="match status" value="1"/>
</dbReference>
<evidence type="ECO:0000313" key="11">
    <source>
        <dbReference type="Proteomes" id="UP001243623"/>
    </source>
</evidence>
<sequence>MIFLGLGSNIGNRKQNLMRAIELLNHHNDIIVRQISSIYETEPYGVKEQDDFLNAVIVVETKLFPEELLDVCLTIESRMGRTRELRWGPRVIDIDLLSYNNEAMHTERLTLPHPFFALRKFVLVPMAEIAGDFIVSDGMTVKNLLMQCPDSSNVTLYFG</sequence>
<comment type="catalytic activity">
    <reaction evidence="1">
        <text>6-hydroxymethyl-7,8-dihydropterin + ATP = (7,8-dihydropterin-6-yl)methyl diphosphate + AMP + H(+)</text>
        <dbReference type="Rhea" id="RHEA:11412"/>
        <dbReference type="ChEBI" id="CHEBI:15378"/>
        <dbReference type="ChEBI" id="CHEBI:30616"/>
        <dbReference type="ChEBI" id="CHEBI:44841"/>
        <dbReference type="ChEBI" id="CHEBI:72950"/>
        <dbReference type="ChEBI" id="CHEBI:456215"/>
        <dbReference type="EC" id="2.7.6.3"/>
    </reaction>
</comment>
<gene>
    <name evidence="10" type="primary">folK</name>
    <name evidence="10" type="ORF">P3F81_04495</name>
</gene>
<dbReference type="CDD" id="cd00483">
    <property type="entry name" value="HPPK"/>
    <property type="match status" value="1"/>
</dbReference>
<evidence type="ECO:0000256" key="7">
    <source>
        <dbReference type="ARBA" id="ARBA00022840"/>
    </source>
</evidence>
<evidence type="ECO:0000256" key="6">
    <source>
        <dbReference type="ARBA" id="ARBA00022777"/>
    </source>
</evidence>
<dbReference type="RefSeq" id="WP_147667988.1">
    <property type="nucleotide sequence ID" value="NZ_CP120678.1"/>
</dbReference>